<evidence type="ECO:0000256" key="1">
    <source>
        <dbReference type="ARBA" id="ARBA00001974"/>
    </source>
</evidence>
<evidence type="ECO:0000259" key="13">
    <source>
        <dbReference type="Pfam" id="PF00890"/>
    </source>
</evidence>
<dbReference type="EC" id="1.4.3.16" evidence="4 10"/>
<dbReference type="RefSeq" id="WP_206940974.1">
    <property type="nucleotide sequence ID" value="NZ_JAFLNF010000004.1"/>
</dbReference>
<keyword evidence="7 12" id="KW-0274">FAD</keyword>
<feature type="domain" description="FAD-dependent oxidoreductase 2 FAD-binding" evidence="13">
    <location>
        <begin position="19"/>
        <end position="389"/>
    </location>
</feature>
<dbReference type="InterPro" id="IPR003953">
    <property type="entry name" value="FAD-dep_OxRdtase_2_FAD-bd"/>
</dbReference>
<accession>A0A939ERV2</accession>
<evidence type="ECO:0000256" key="8">
    <source>
        <dbReference type="ARBA" id="ARBA00023002"/>
    </source>
</evidence>
<evidence type="ECO:0000256" key="2">
    <source>
        <dbReference type="ARBA" id="ARBA00004950"/>
    </source>
</evidence>
<keyword evidence="5 12" id="KW-0285">Flavoprotein</keyword>
<dbReference type="InterPro" id="IPR005288">
    <property type="entry name" value="NadB"/>
</dbReference>
<proteinExistence type="inferred from homology"/>
<name>A0A939ERV2_9HYPH</name>
<dbReference type="Pfam" id="PF00890">
    <property type="entry name" value="FAD_binding_2"/>
    <property type="match status" value="1"/>
</dbReference>
<dbReference type="InterPro" id="IPR037099">
    <property type="entry name" value="Fum_R/Succ_DH_flav-like_C_sf"/>
</dbReference>
<comment type="function">
    <text evidence="12">Catalyzes the oxidation of L-aspartate to iminoaspartate.</text>
</comment>
<comment type="caution">
    <text evidence="15">The sequence shown here is derived from an EMBL/GenBank/DDBJ whole genome shotgun (WGS) entry which is preliminary data.</text>
</comment>
<dbReference type="NCBIfam" id="TIGR00551">
    <property type="entry name" value="nadB"/>
    <property type="match status" value="1"/>
</dbReference>
<comment type="subcellular location">
    <subcellularLocation>
        <location evidence="12">Cytoplasm</location>
    </subcellularLocation>
</comment>
<evidence type="ECO:0000259" key="14">
    <source>
        <dbReference type="Pfam" id="PF02910"/>
    </source>
</evidence>
<evidence type="ECO:0000256" key="3">
    <source>
        <dbReference type="ARBA" id="ARBA00008562"/>
    </source>
</evidence>
<dbReference type="EMBL" id="JAFLNF010000004">
    <property type="protein sequence ID" value="MBO0345964.1"/>
    <property type="molecule type" value="Genomic_DNA"/>
</dbReference>
<dbReference type="AlphaFoldDB" id="A0A939ERV2"/>
<dbReference type="GO" id="GO:0034628">
    <property type="term" value="P:'de novo' NAD+ biosynthetic process from L-aspartate"/>
    <property type="evidence" value="ECO:0007669"/>
    <property type="project" value="TreeGrafter"/>
</dbReference>
<evidence type="ECO:0000256" key="5">
    <source>
        <dbReference type="ARBA" id="ARBA00022630"/>
    </source>
</evidence>
<dbReference type="PRINTS" id="PR00368">
    <property type="entry name" value="FADPNR"/>
</dbReference>
<comment type="cofactor">
    <cofactor evidence="1 12">
        <name>FAD</name>
        <dbReference type="ChEBI" id="CHEBI:57692"/>
    </cofactor>
</comment>
<dbReference type="InterPro" id="IPR036188">
    <property type="entry name" value="FAD/NAD-bd_sf"/>
</dbReference>
<sequence length="539" mass="57033">MGVSIEDFVPALAGKDVDDVVILGGGLAGLFCALKLAPRPVTVISNAPIGQGASSAWAQGGIAAAVSEHDTFEKHRDDTLIAGAGICESKIVEQMTREAGDRVRDLLSYGVPFDKDLEGRLALSREAAHSENRVVRVRGDMAGKAIMDALIEAVRKSPSIRVLEGFMGESLMREGRYVTGILARKRGGLERMAFPAKAVVLASGGIGHLFAVTTNPGEANGHGLAMAARAGAVLADAEFVQFHPTALNIGKDPAPLATEALRGEGALLINTAGERFMSKVHELGELAPRDIVARAIHREVMSGRGAFLDCREAIGASFSDRFPTVYAACIEAGIDPATQPIPIAPAEHYHMGGVLTDANGRTSLDGLWAAGEVASTGAHGANRLASNSLLEAVVFAARIAEDIQGLMPTPRSAFWAEQDKEPGLPSQRNTDERQAISDLRQTMNRNVGVERDADGLRQALVDIAAAEAKCSRVSIRNMMISARIIAASALKREESRGGHFRSDFPDADPARASRSFTTLEEINDIAAAAREAVPGDQSR</sequence>
<evidence type="ECO:0000256" key="4">
    <source>
        <dbReference type="ARBA" id="ARBA00012173"/>
    </source>
</evidence>
<dbReference type="InterPro" id="IPR027477">
    <property type="entry name" value="Succ_DH/fumarate_Rdtase_cat_sf"/>
</dbReference>
<feature type="active site" description="Proton acceptor" evidence="11">
    <location>
        <position position="289"/>
    </location>
</feature>
<evidence type="ECO:0000256" key="7">
    <source>
        <dbReference type="ARBA" id="ARBA00022827"/>
    </source>
</evidence>
<dbReference type="PANTHER" id="PTHR42716:SF2">
    <property type="entry name" value="L-ASPARTATE OXIDASE, CHLOROPLASTIC"/>
    <property type="match status" value="1"/>
</dbReference>
<dbReference type="GO" id="GO:0005737">
    <property type="term" value="C:cytoplasm"/>
    <property type="evidence" value="ECO:0007669"/>
    <property type="project" value="UniProtKB-SubCell"/>
</dbReference>
<keyword evidence="16" id="KW-1185">Reference proteome</keyword>
<evidence type="ECO:0000256" key="9">
    <source>
        <dbReference type="ARBA" id="ARBA00048305"/>
    </source>
</evidence>
<evidence type="ECO:0000313" key="16">
    <source>
        <dbReference type="Proteomes" id="UP000664779"/>
    </source>
</evidence>
<comment type="catalytic activity">
    <reaction evidence="9">
        <text>L-aspartate + O2 = iminosuccinate + H2O2</text>
        <dbReference type="Rhea" id="RHEA:25876"/>
        <dbReference type="ChEBI" id="CHEBI:15379"/>
        <dbReference type="ChEBI" id="CHEBI:16240"/>
        <dbReference type="ChEBI" id="CHEBI:29991"/>
        <dbReference type="ChEBI" id="CHEBI:77875"/>
        <dbReference type="EC" id="1.4.3.16"/>
    </reaction>
    <physiologicalReaction direction="left-to-right" evidence="9">
        <dbReference type="Rhea" id="RHEA:25877"/>
    </physiologicalReaction>
</comment>
<evidence type="ECO:0000256" key="6">
    <source>
        <dbReference type="ARBA" id="ARBA00022642"/>
    </source>
</evidence>
<feature type="domain" description="Fumarate reductase/succinate dehydrogenase flavoprotein-like C-terminal" evidence="14">
    <location>
        <begin position="474"/>
        <end position="509"/>
    </location>
</feature>
<organism evidence="15 16">
    <name type="scientific">Roseibium limicola</name>
    <dbReference type="NCBI Taxonomy" id="2816037"/>
    <lineage>
        <taxon>Bacteria</taxon>
        <taxon>Pseudomonadati</taxon>
        <taxon>Pseudomonadota</taxon>
        <taxon>Alphaproteobacteria</taxon>
        <taxon>Hyphomicrobiales</taxon>
        <taxon>Stappiaceae</taxon>
        <taxon>Roseibium</taxon>
    </lineage>
</organism>
<dbReference type="PIRSF" id="PIRSF000171">
    <property type="entry name" value="SDHA_APRA_LASPO"/>
    <property type="match status" value="1"/>
</dbReference>
<dbReference type="SUPFAM" id="SSF56425">
    <property type="entry name" value="Succinate dehydrogenase/fumarate reductase flavoprotein, catalytic domain"/>
    <property type="match status" value="1"/>
</dbReference>
<comment type="pathway">
    <text evidence="2 12">Cofactor biosynthesis; NAD(+) biosynthesis; iminoaspartate from L-aspartate (oxidase route): step 1/1.</text>
</comment>
<comment type="similarity">
    <text evidence="3 12">Belongs to the FAD-dependent oxidoreductase 2 family. NadB subfamily.</text>
</comment>
<dbReference type="Pfam" id="PF02910">
    <property type="entry name" value="Succ_DH_flav_C"/>
    <property type="match status" value="1"/>
</dbReference>
<dbReference type="Gene3D" id="3.90.700.10">
    <property type="entry name" value="Succinate dehydrogenase/fumarate reductase flavoprotein, catalytic domain"/>
    <property type="match status" value="1"/>
</dbReference>
<dbReference type="GO" id="GO:0008734">
    <property type="term" value="F:L-aspartate oxidase activity"/>
    <property type="evidence" value="ECO:0007669"/>
    <property type="project" value="UniProtKB-UniRule"/>
</dbReference>
<dbReference type="NCBIfam" id="NF005701">
    <property type="entry name" value="PRK07512.1"/>
    <property type="match status" value="1"/>
</dbReference>
<dbReference type="SUPFAM" id="SSF51905">
    <property type="entry name" value="FAD/NAD(P)-binding domain"/>
    <property type="match status" value="1"/>
</dbReference>
<dbReference type="PANTHER" id="PTHR42716">
    <property type="entry name" value="L-ASPARTATE OXIDASE"/>
    <property type="match status" value="1"/>
</dbReference>
<gene>
    <name evidence="15" type="ORF">J0X15_12090</name>
</gene>
<evidence type="ECO:0000256" key="10">
    <source>
        <dbReference type="NCBIfam" id="TIGR00551"/>
    </source>
</evidence>
<keyword evidence="8 12" id="KW-0560">Oxidoreductase</keyword>
<dbReference type="FunFam" id="3.90.700.10:FF:000002">
    <property type="entry name" value="L-aspartate oxidase"/>
    <property type="match status" value="1"/>
</dbReference>
<dbReference type="SUPFAM" id="SSF46977">
    <property type="entry name" value="Succinate dehydrogenase/fumarate reductase flavoprotein C-terminal domain"/>
    <property type="match status" value="1"/>
</dbReference>
<dbReference type="Gene3D" id="1.20.58.100">
    <property type="entry name" value="Fumarate reductase/succinate dehydrogenase flavoprotein-like, C-terminal domain"/>
    <property type="match status" value="1"/>
</dbReference>
<protein>
    <recommendedName>
        <fullName evidence="4 10">L-aspartate oxidase</fullName>
        <ecNumber evidence="4 10">1.4.3.16</ecNumber>
    </recommendedName>
</protein>
<evidence type="ECO:0000256" key="11">
    <source>
        <dbReference type="PIRSR" id="PIRSR000171-1"/>
    </source>
</evidence>
<reference evidence="15" key="1">
    <citation type="submission" date="2021-03" db="EMBL/GenBank/DDBJ databases">
        <title>Roseibium sp. CAU 1637 isolated from Incheon.</title>
        <authorList>
            <person name="Kim W."/>
        </authorList>
    </citation>
    <scope>NUCLEOTIDE SEQUENCE</scope>
    <source>
        <strain evidence="15">CAU 1637</strain>
    </source>
</reference>
<keyword evidence="6 12" id="KW-0662">Pyridine nucleotide biosynthesis</keyword>
<dbReference type="Gene3D" id="3.50.50.60">
    <property type="entry name" value="FAD/NAD(P)-binding domain"/>
    <property type="match status" value="1"/>
</dbReference>
<dbReference type="Proteomes" id="UP000664779">
    <property type="component" value="Unassembled WGS sequence"/>
</dbReference>
<dbReference type="InterPro" id="IPR015939">
    <property type="entry name" value="Fum_Rdtase/Succ_DH_flav-like_C"/>
</dbReference>
<evidence type="ECO:0000313" key="15">
    <source>
        <dbReference type="EMBL" id="MBO0345964.1"/>
    </source>
</evidence>
<evidence type="ECO:0000256" key="12">
    <source>
        <dbReference type="RuleBase" id="RU362049"/>
    </source>
</evidence>